<keyword evidence="1" id="KW-1133">Transmembrane helix</keyword>
<keyword evidence="3" id="KW-1185">Reference proteome</keyword>
<feature type="transmembrane region" description="Helical" evidence="1">
    <location>
        <begin position="12"/>
        <end position="31"/>
    </location>
</feature>
<gene>
    <name evidence="2" type="ORF">FOMPIDRAFT_1054838</name>
</gene>
<dbReference type="HOGENOM" id="CLU_2793998_0_0_1"/>
<evidence type="ECO:0000313" key="2">
    <source>
        <dbReference type="EMBL" id="EPS94687.1"/>
    </source>
</evidence>
<reference evidence="2 3" key="1">
    <citation type="journal article" date="2012" name="Science">
        <title>The Paleozoic origin of enzymatic lignin decomposition reconstructed from 31 fungal genomes.</title>
        <authorList>
            <person name="Floudas D."/>
            <person name="Binder M."/>
            <person name="Riley R."/>
            <person name="Barry K."/>
            <person name="Blanchette R.A."/>
            <person name="Henrissat B."/>
            <person name="Martinez A.T."/>
            <person name="Otillar R."/>
            <person name="Spatafora J.W."/>
            <person name="Yadav J.S."/>
            <person name="Aerts A."/>
            <person name="Benoit I."/>
            <person name="Boyd A."/>
            <person name="Carlson A."/>
            <person name="Copeland A."/>
            <person name="Coutinho P.M."/>
            <person name="de Vries R.P."/>
            <person name="Ferreira P."/>
            <person name="Findley K."/>
            <person name="Foster B."/>
            <person name="Gaskell J."/>
            <person name="Glotzer D."/>
            <person name="Gorecki P."/>
            <person name="Heitman J."/>
            <person name="Hesse C."/>
            <person name="Hori C."/>
            <person name="Igarashi K."/>
            <person name="Jurgens J.A."/>
            <person name="Kallen N."/>
            <person name="Kersten P."/>
            <person name="Kohler A."/>
            <person name="Kuees U."/>
            <person name="Kumar T.K.A."/>
            <person name="Kuo A."/>
            <person name="LaButti K."/>
            <person name="Larrondo L.F."/>
            <person name="Lindquist E."/>
            <person name="Ling A."/>
            <person name="Lombard V."/>
            <person name="Lucas S."/>
            <person name="Lundell T."/>
            <person name="Martin R."/>
            <person name="McLaughlin D.J."/>
            <person name="Morgenstern I."/>
            <person name="Morin E."/>
            <person name="Murat C."/>
            <person name="Nagy L.G."/>
            <person name="Nolan M."/>
            <person name="Ohm R.A."/>
            <person name="Patyshakuliyeva A."/>
            <person name="Rokas A."/>
            <person name="Ruiz-Duenas F.J."/>
            <person name="Sabat G."/>
            <person name="Salamov A."/>
            <person name="Samejima M."/>
            <person name="Schmutz J."/>
            <person name="Slot J.C."/>
            <person name="St John F."/>
            <person name="Stenlid J."/>
            <person name="Sun H."/>
            <person name="Sun S."/>
            <person name="Syed K."/>
            <person name="Tsang A."/>
            <person name="Wiebenga A."/>
            <person name="Young D."/>
            <person name="Pisabarro A."/>
            <person name="Eastwood D.C."/>
            <person name="Martin F."/>
            <person name="Cullen D."/>
            <person name="Grigoriev I.V."/>
            <person name="Hibbett D.S."/>
        </authorList>
    </citation>
    <scope>NUCLEOTIDE SEQUENCE</scope>
    <source>
        <strain evidence="3">FP-58527</strain>
    </source>
</reference>
<dbReference type="EMBL" id="KE504225">
    <property type="protein sequence ID" value="EPS94687.1"/>
    <property type="molecule type" value="Genomic_DNA"/>
</dbReference>
<keyword evidence="1" id="KW-0472">Membrane</keyword>
<sequence length="68" mass="7552">MASVSLEPGFDFCLLVLCRASLLTLFLFLGISPDLHEGEGGHGPHLDAMRDTHRHWSMSTPAPPRVFY</sequence>
<evidence type="ECO:0000313" key="3">
    <source>
        <dbReference type="Proteomes" id="UP000015241"/>
    </source>
</evidence>
<dbReference type="Proteomes" id="UP000015241">
    <property type="component" value="Unassembled WGS sequence"/>
</dbReference>
<keyword evidence="1" id="KW-0812">Transmembrane</keyword>
<dbReference type="AlphaFoldDB" id="S8DPV8"/>
<organism evidence="2 3">
    <name type="scientific">Fomitopsis schrenkii</name>
    <name type="common">Brown rot fungus</name>
    <dbReference type="NCBI Taxonomy" id="2126942"/>
    <lineage>
        <taxon>Eukaryota</taxon>
        <taxon>Fungi</taxon>
        <taxon>Dikarya</taxon>
        <taxon>Basidiomycota</taxon>
        <taxon>Agaricomycotina</taxon>
        <taxon>Agaricomycetes</taxon>
        <taxon>Polyporales</taxon>
        <taxon>Fomitopsis</taxon>
    </lineage>
</organism>
<accession>S8DPV8</accession>
<dbReference type="InParanoid" id="S8DPV8"/>
<proteinExistence type="predicted"/>
<evidence type="ECO:0000256" key="1">
    <source>
        <dbReference type="SAM" id="Phobius"/>
    </source>
</evidence>
<protein>
    <submittedName>
        <fullName evidence="2">Uncharacterized protein</fullName>
    </submittedName>
</protein>
<name>S8DPV8_FOMSC</name>